<evidence type="ECO:0000313" key="2">
    <source>
        <dbReference type="EMBL" id="KAF9455293.1"/>
    </source>
</evidence>
<protein>
    <submittedName>
        <fullName evidence="2">Uncharacterized protein</fullName>
    </submittedName>
</protein>
<feature type="region of interest" description="Disordered" evidence="1">
    <location>
        <begin position="187"/>
        <end position="208"/>
    </location>
</feature>
<feature type="region of interest" description="Disordered" evidence="1">
    <location>
        <begin position="1"/>
        <end position="40"/>
    </location>
</feature>
<gene>
    <name evidence="2" type="ORF">BDZ94DRAFT_1316400</name>
</gene>
<dbReference type="EMBL" id="MU150807">
    <property type="protein sequence ID" value="KAF9455293.1"/>
    <property type="molecule type" value="Genomic_DNA"/>
</dbReference>
<proteinExistence type="predicted"/>
<reference evidence="2" key="1">
    <citation type="submission" date="2020-11" db="EMBL/GenBank/DDBJ databases">
        <authorList>
            <consortium name="DOE Joint Genome Institute"/>
            <person name="Ahrendt S."/>
            <person name="Riley R."/>
            <person name="Andreopoulos W."/>
            <person name="Labutti K."/>
            <person name="Pangilinan J."/>
            <person name="Ruiz-Duenas F.J."/>
            <person name="Barrasa J.M."/>
            <person name="Sanchez-Garcia M."/>
            <person name="Camarero S."/>
            <person name="Miyauchi S."/>
            <person name="Serrano A."/>
            <person name="Linde D."/>
            <person name="Babiker R."/>
            <person name="Drula E."/>
            <person name="Ayuso-Fernandez I."/>
            <person name="Pacheco R."/>
            <person name="Padilla G."/>
            <person name="Ferreira P."/>
            <person name="Barriuso J."/>
            <person name="Kellner H."/>
            <person name="Castanera R."/>
            <person name="Alfaro M."/>
            <person name="Ramirez L."/>
            <person name="Pisabarro A.G."/>
            <person name="Kuo A."/>
            <person name="Tritt A."/>
            <person name="Lipzen A."/>
            <person name="He G."/>
            <person name="Yan M."/>
            <person name="Ng V."/>
            <person name="Cullen D."/>
            <person name="Martin F."/>
            <person name="Rosso M.-N."/>
            <person name="Henrissat B."/>
            <person name="Hibbett D."/>
            <person name="Martinez A.T."/>
            <person name="Grigoriev I.V."/>
        </authorList>
    </citation>
    <scope>NUCLEOTIDE SEQUENCE</scope>
    <source>
        <strain evidence="2">CBS 247.69</strain>
    </source>
</reference>
<dbReference type="Proteomes" id="UP000807353">
    <property type="component" value="Unassembled WGS sequence"/>
</dbReference>
<accession>A0A9P5XQY4</accession>
<feature type="compositionally biased region" description="Polar residues" evidence="1">
    <location>
        <begin position="13"/>
        <end position="22"/>
    </location>
</feature>
<evidence type="ECO:0000313" key="3">
    <source>
        <dbReference type="Proteomes" id="UP000807353"/>
    </source>
</evidence>
<keyword evidence="3" id="KW-1185">Reference proteome</keyword>
<dbReference type="AlphaFoldDB" id="A0A9P5XQY4"/>
<feature type="compositionally biased region" description="Basic and acidic residues" evidence="1">
    <location>
        <begin position="1"/>
        <end position="10"/>
    </location>
</feature>
<evidence type="ECO:0000256" key="1">
    <source>
        <dbReference type="SAM" id="MobiDB-lite"/>
    </source>
</evidence>
<name>A0A9P5XQY4_9AGAR</name>
<organism evidence="2 3">
    <name type="scientific">Collybia nuda</name>
    <dbReference type="NCBI Taxonomy" id="64659"/>
    <lineage>
        <taxon>Eukaryota</taxon>
        <taxon>Fungi</taxon>
        <taxon>Dikarya</taxon>
        <taxon>Basidiomycota</taxon>
        <taxon>Agaricomycotina</taxon>
        <taxon>Agaricomycetes</taxon>
        <taxon>Agaricomycetidae</taxon>
        <taxon>Agaricales</taxon>
        <taxon>Tricholomatineae</taxon>
        <taxon>Clitocybaceae</taxon>
        <taxon>Collybia</taxon>
    </lineage>
</organism>
<comment type="caution">
    <text evidence="2">The sequence shown here is derived from an EMBL/GenBank/DDBJ whole genome shotgun (WGS) entry which is preliminary data.</text>
</comment>
<sequence>MAVRTVELKHGQKSQNRWTGTHQLHPHTPKGELKKLTTSEPPASASAALHKINCPLPYQFISLSINVSLTYIIADISFSLGGTYKHFTFQHETPTQPSAIPQKTITTHTTVTENTQSQTTIICKNPANNVITTTLKQAVTRVVETTQTTNGTPDITEVTATMETEIGHDVKSPVTVTITGDVQTRGTLGLPISGEGKGGKSEERLSTTSLPPPFFLGCEKRTCYE</sequence>